<dbReference type="OrthoDB" id="247722at2157"/>
<dbReference type="Proteomes" id="UP000198518">
    <property type="component" value="Unassembled WGS sequence"/>
</dbReference>
<evidence type="ECO:0000313" key="2">
    <source>
        <dbReference type="EMBL" id="SEV95572.1"/>
    </source>
</evidence>
<dbReference type="Pfam" id="PF24035">
    <property type="entry name" value="DUF7344"/>
    <property type="match status" value="1"/>
</dbReference>
<evidence type="ECO:0000259" key="1">
    <source>
        <dbReference type="Pfam" id="PF24035"/>
    </source>
</evidence>
<protein>
    <recommendedName>
        <fullName evidence="1">DUF7344 domain-containing protein</fullName>
    </recommendedName>
</protein>
<dbReference type="EMBL" id="FOJA01000001">
    <property type="protein sequence ID" value="SEV95572.1"/>
    <property type="molecule type" value="Genomic_DNA"/>
</dbReference>
<accession>A0A1I0N3E2</accession>
<evidence type="ECO:0000313" key="3">
    <source>
        <dbReference type="Proteomes" id="UP000198518"/>
    </source>
</evidence>
<keyword evidence="3" id="KW-1185">Reference proteome</keyword>
<feature type="domain" description="DUF7344" evidence="1">
    <location>
        <begin position="8"/>
        <end position="85"/>
    </location>
</feature>
<dbReference type="STRING" id="355548.SAMN04487945_0577"/>
<dbReference type="RefSeq" id="WP_089667888.1">
    <property type="nucleotide sequence ID" value="NZ_FOJA01000001.1"/>
</dbReference>
<dbReference type="AlphaFoldDB" id="A0A1I0N3E2"/>
<organism evidence="2 3">
    <name type="scientific">Halobacterium jilantaiense</name>
    <dbReference type="NCBI Taxonomy" id="355548"/>
    <lineage>
        <taxon>Archaea</taxon>
        <taxon>Methanobacteriati</taxon>
        <taxon>Methanobacteriota</taxon>
        <taxon>Stenosarchaea group</taxon>
        <taxon>Halobacteria</taxon>
        <taxon>Halobacteriales</taxon>
        <taxon>Halobacteriaceae</taxon>
        <taxon>Halobacterium</taxon>
    </lineage>
</organism>
<reference evidence="2 3" key="1">
    <citation type="submission" date="2016-10" db="EMBL/GenBank/DDBJ databases">
        <authorList>
            <person name="de Groot N.N."/>
        </authorList>
    </citation>
    <scope>NUCLEOTIDE SEQUENCE [LARGE SCALE GENOMIC DNA]</scope>
    <source>
        <strain evidence="2 3">CGMCC 1.5337</strain>
    </source>
</reference>
<dbReference type="InterPro" id="IPR055768">
    <property type="entry name" value="DUF7344"/>
</dbReference>
<sequence length="108" mass="12102">MCDVEGTFRALQHPRRRHALDCVRTHQSIALADLAELVLERETGTNASDHDAERVSRVYFSLYHTHLPVLQDASLVRYEQDADIVGIRDGAAQSLQCARETLESLLSA</sequence>
<name>A0A1I0N3E2_9EURY</name>
<gene>
    <name evidence="2" type="ORF">SAMN04487945_0577</name>
</gene>
<dbReference type="Gene3D" id="1.10.10.10">
    <property type="entry name" value="Winged helix-like DNA-binding domain superfamily/Winged helix DNA-binding domain"/>
    <property type="match status" value="1"/>
</dbReference>
<dbReference type="InterPro" id="IPR036388">
    <property type="entry name" value="WH-like_DNA-bd_sf"/>
</dbReference>
<proteinExistence type="predicted"/>